<keyword evidence="1" id="KW-0812">Transmembrane</keyword>
<reference evidence="2" key="1">
    <citation type="submission" date="2024-01" db="EMBL/GenBank/DDBJ databases">
        <title>Sequencing the genomes of a sandfly, Sergentomyia squamirostris, and its two endosymbionts.</title>
        <authorList>
            <person name="Itokawa K."/>
            <person name="Sanjoba C."/>
        </authorList>
    </citation>
    <scope>NUCLEOTIDE SEQUENCE</scope>
    <source>
        <strain evidence="2">RiSSQ</strain>
    </source>
</reference>
<dbReference type="InterPro" id="IPR022588">
    <property type="entry name" value="DUF2659"/>
</dbReference>
<dbReference type="EMBL" id="AP029170">
    <property type="protein sequence ID" value="BFD46879.1"/>
    <property type="molecule type" value="Genomic_DNA"/>
</dbReference>
<sequence length="217" mass="24907">MTDILEEVLNDKNEEKKLYYFKKLLPITIILALIVVLFMLINNWLDGKKIKNNQKTGDILVKSMSLINDNKDLTIKSLDNLIETSNNKVGELAAIEQVSIKIQQEDFIEARTLLKKIIDNKDYAELTSAYARLVWLSLMIDETNLSNANINEIEEYLNYFDDEDKPFFGTANIIKAIWYINNNSKDLAENTLKKVISLESTTQVVKEQAKALLSNLQ</sequence>
<dbReference type="AlphaFoldDB" id="A0AAT9GAP0"/>
<evidence type="ECO:0000313" key="2">
    <source>
        <dbReference type="EMBL" id="BFD46879.1"/>
    </source>
</evidence>
<dbReference type="Pfam" id="PF10858">
    <property type="entry name" value="DUF2659"/>
    <property type="match status" value="1"/>
</dbReference>
<accession>A0AAT9GAP0</accession>
<organism evidence="2">
    <name type="scientific">Candidatus Tisiphia endosymbiont of Sergentomyia squamirostris</name>
    <dbReference type="NCBI Taxonomy" id="3113639"/>
    <lineage>
        <taxon>Bacteria</taxon>
        <taxon>Pseudomonadati</taxon>
        <taxon>Pseudomonadota</taxon>
        <taxon>Alphaproteobacteria</taxon>
        <taxon>Rickettsiales</taxon>
        <taxon>Rickettsiaceae</taxon>
        <taxon>Rickettsieae</taxon>
        <taxon>Candidatus Tisiphia</taxon>
    </lineage>
</organism>
<gene>
    <name evidence="2" type="ORF">DMENIID0002_15250</name>
</gene>
<proteinExistence type="predicted"/>
<feature type="transmembrane region" description="Helical" evidence="1">
    <location>
        <begin position="24"/>
        <end position="45"/>
    </location>
</feature>
<evidence type="ECO:0000256" key="1">
    <source>
        <dbReference type="SAM" id="Phobius"/>
    </source>
</evidence>
<name>A0AAT9GAP0_9RICK</name>
<protein>
    <submittedName>
        <fullName evidence="2">DUF2659 family protein</fullName>
    </submittedName>
</protein>
<keyword evidence="1" id="KW-1133">Transmembrane helix</keyword>
<keyword evidence="1" id="KW-0472">Membrane</keyword>